<evidence type="ECO:0000313" key="2">
    <source>
        <dbReference type="Proteomes" id="UP000001693"/>
    </source>
</evidence>
<dbReference type="STRING" id="395495.Lcho_0567"/>
<dbReference type="Proteomes" id="UP000001693">
    <property type="component" value="Chromosome"/>
</dbReference>
<dbReference type="HOGENOM" id="CLU_1561033_0_0_4"/>
<reference evidence="1 2" key="1">
    <citation type="submission" date="2008-03" db="EMBL/GenBank/DDBJ databases">
        <title>Complete sequence of Leptothrix cholodnii SP-6.</title>
        <authorList>
            <consortium name="US DOE Joint Genome Institute"/>
            <person name="Copeland A."/>
            <person name="Lucas S."/>
            <person name="Lapidus A."/>
            <person name="Glavina del Rio T."/>
            <person name="Dalin E."/>
            <person name="Tice H."/>
            <person name="Bruce D."/>
            <person name="Goodwin L."/>
            <person name="Pitluck S."/>
            <person name="Chertkov O."/>
            <person name="Brettin T."/>
            <person name="Detter J.C."/>
            <person name="Han C."/>
            <person name="Kuske C.R."/>
            <person name="Schmutz J."/>
            <person name="Larimer F."/>
            <person name="Land M."/>
            <person name="Hauser L."/>
            <person name="Kyrpides N."/>
            <person name="Lykidis A."/>
            <person name="Emerson D."/>
            <person name="Richardson P."/>
        </authorList>
    </citation>
    <scope>NUCLEOTIDE SEQUENCE [LARGE SCALE GENOMIC DNA]</scope>
    <source>
        <strain evidence="2">ATCC 51168 / LMG 8142 / SP-6</strain>
    </source>
</reference>
<dbReference type="EMBL" id="CP001013">
    <property type="protein sequence ID" value="ACB32842.1"/>
    <property type="molecule type" value="Genomic_DNA"/>
</dbReference>
<dbReference type="KEGG" id="lch:Lcho_0567"/>
<dbReference type="RefSeq" id="WP_012345604.1">
    <property type="nucleotide sequence ID" value="NC_010524.1"/>
</dbReference>
<evidence type="ECO:0000313" key="1">
    <source>
        <dbReference type="EMBL" id="ACB32842.1"/>
    </source>
</evidence>
<name>B1XYV8_LEPCP</name>
<gene>
    <name evidence="1" type="ordered locus">Lcho_0567</name>
</gene>
<dbReference type="AlphaFoldDB" id="B1XYV8"/>
<organism evidence="1 2">
    <name type="scientific">Leptothrix cholodnii (strain ATCC 51168 / LMG 8142 / SP-6)</name>
    <name type="common">Leptothrix discophora (strain SP-6)</name>
    <dbReference type="NCBI Taxonomy" id="395495"/>
    <lineage>
        <taxon>Bacteria</taxon>
        <taxon>Pseudomonadati</taxon>
        <taxon>Pseudomonadota</taxon>
        <taxon>Betaproteobacteria</taxon>
        <taxon>Burkholderiales</taxon>
        <taxon>Sphaerotilaceae</taxon>
        <taxon>Leptothrix</taxon>
    </lineage>
</organism>
<proteinExistence type="predicted"/>
<protein>
    <submittedName>
        <fullName evidence="1">Uncharacterized protein</fullName>
    </submittedName>
</protein>
<dbReference type="eggNOG" id="ENOG502ZJC2">
    <property type="taxonomic scope" value="Bacteria"/>
</dbReference>
<accession>B1XYV8</accession>
<sequence precursor="true">MVYIRVAFMLLALVLGGWLGYRWGSGDLEKVRAEIAAINQTGQIAQSDSEATQKRIDEQLKLLADEHAARLKELTAGFEAQKRELSGSLGRANARIAALGGERQNIAAQLDQTRKEMATATGAQREALRLKEQQLAEMDARLQSRQEGIRCEAVAVPESHLLTLNSVLGQP</sequence>
<keyword evidence="2" id="KW-1185">Reference proteome</keyword>